<dbReference type="GO" id="GO:0071269">
    <property type="term" value="P:L-homocysteine biosynthetic process"/>
    <property type="evidence" value="ECO:0007669"/>
    <property type="project" value="TreeGrafter"/>
</dbReference>
<dbReference type="GO" id="GO:0003961">
    <property type="term" value="F:O-acetylhomoserine aminocarboxypropyltransferase activity"/>
    <property type="evidence" value="ECO:0007669"/>
    <property type="project" value="TreeGrafter"/>
</dbReference>
<dbReference type="CDD" id="cd00614">
    <property type="entry name" value="CGS_like"/>
    <property type="match status" value="1"/>
</dbReference>
<protein>
    <recommendedName>
        <fullName evidence="6">O-succinylhomoserine sulfhydrylase</fullName>
    </recommendedName>
</protein>
<evidence type="ECO:0000256" key="7">
    <source>
        <dbReference type="PIRSR" id="PIRSR001434-2"/>
    </source>
</evidence>
<dbReference type="AlphaFoldDB" id="A0A4Z0PF70"/>
<keyword evidence="3 9" id="KW-0808">Transferase</keyword>
<dbReference type="GO" id="GO:0004124">
    <property type="term" value="F:cysteine synthase activity"/>
    <property type="evidence" value="ECO:0007669"/>
    <property type="project" value="TreeGrafter"/>
</dbReference>
<evidence type="ECO:0000256" key="5">
    <source>
        <dbReference type="ARBA" id="ARBA00060995"/>
    </source>
</evidence>
<accession>A0A4Z0PF70</accession>
<dbReference type="InterPro" id="IPR000277">
    <property type="entry name" value="Cys/Met-Metab_PyrdxlP-dep_enz"/>
</dbReference>
<dbReference type="GO" id="GO:0030170">
    <property type="term" value="F:pyridoxal phosphate binding"/>
    <property type="evidence" value="ECO:0007669"/>
    <property type="project" value="InterPro"/>
</dbReference>
<dbReference type="EMBL" id="SRLD01000058">
    <property type="protein sequence ID" value="TGE13092.1"/>
    <property type="molecule type" value="Genomic_DNA"/>
</dbReference>
<dbReference type="FunFam" id="3.90.1150.10:FF:000033">
    <property type="entry name" value="Cystathionine gamma-synthase"/>
    <property type="match status" value="1"/>
</dbReference>
<reference evidence="9 10" key="1">
    <citation type="submission" date="2019-04" db="EMBL/GenBank/DDBJ databases">
        <authorList>
            <person name="Feng G."/>
            <person name="Zhang J."/>
            <person name="Zhu H."/>
        </authorList>
    </citation>
    <scope>NUCLEOTIDE SEQUENCE [LARGE SCALE GENOMIC DNA]</scope>
    <source>
        <strain evidence="9 10">JCM 17223</strain>
    </source>
</reference>
<evidence type="ECO:0000256" key="2">
    <source>
        <dbReference type="ARBA" id="ARBA00011881"/>
    </source>
</evidence>
<dbReference type="PIRSF" id="PIRSF001434">
    <property type="entry name" value="CGS"/>
    <property type="match status" value="1"/>
</dbReference>
<sequence length="461" mass="49733">MSTQALQFETLQLHAGQQPDPTTGARAVPLYQTTSYVFKSAEHGANLFALKEFGNIYTRLMNPTTDVFEQRVAALEGGVAALATGSGQAAQFIALNNILQAGDNFVSGSHLYGGTYNQFKVAFKRLGIDVRFADSDKPASFEPLIDANTKAIYLETIGNPSFSIPDFERIAAIANKHDLPLIVDNTFGAGGYLFRPLEHGAHIVVESATKWIGGHGTSVGGVIVDGGTYDFGNGKFPQFTEPSEGYHGLVFSDVFGKNSSFGNIAFIIRARVEGLRDFGPAISPFNSWQLLIGLETLSLRVERTVENALRVATWLEQHPQVENVNYPGLKSSPYHALAQKYLKRGFGGVLSFSIKGSKETATQFIDNLKLVSHLANVGDAKTLIIQPSATTHQQLSEAEQRAAGVTPTSLRLSVGIEHFDDIRADLAQAFAAVRDAALLPAADENEAALQPETEHAAPLEV</sequence>
<comment type="cofactor">
    <cofactor evidence="1 8">
        <name>pyridoxal 5'-phosphate</name>
        <dbReference type="ChEBI" id="CHEBI:597326"/>
    </cofactor>
</comment>
<dbReference type="NCBIfam" id="TIGR01326">
    <property type="entry name" value="OAH_OAS_sulfhy"/>
    <property type="match status" value="1"/>
</dbReference>
<dbReference type="InterPro" id="IPR015421">
    <property type="entry name" value="PyrdxlP-dep_Trfase_major"/>
</dbReference>
<evidence type="ECO:0000256" key="4">
    <source>
        <dbReference type="ARBA" id="ARBA00022898"/>
    </source>
</evidence>
<evidence type="ECO:0000313" key="10">
    <source>
        <dbReference type="Proteomes" id="UP000297739"/>
    </source>
</evidence>
<evidence type="ECO:0000256" key="8">
    <source>
        <dbReference type="RuleBase" id="RU362118"/>
    </source>
</evidence>
<comment type="similarity">
    <text evidence="5">Belongs to the trans-sulfuration enzymes family. MetZ subfamily.</text>
</comment>
<dbReference type="FunFam" id="3.40.640.10:FF:000035">
    <property type="entry name" value="O-succinylhomoserine sulfhydrylase"/>
    <property type="match status" value="1"/>
</dbReference>
<keyword evidence="10" id="KW-1185">Reference proteome</keyword>
<dbReference type="OrthoDB" id="634606at2"/>
<dbReference type="GO" id="GO:0006535">
    <property type="term" value="P:cysteine biosynthetic process from serine"/>
    <property type="evidence" value="ECO:0007669"/>
    <property type="project" value="TreeGrafter"/>
</dbReference>
<gene>
    <name evidence="9" type="ORF">E5J99_19655</name>
</gene>
<evidence type="ECO:0000313" key="9">
    <source>
        <dbReference type="EMBL" id="TGE13092.1"/>
    </source>
</evidence>
<proteinExistence type="inferred from homology"/>
<dbReference type="InterPro" id="IPR015422">
    <property type="entry name" value="PyrdxlP-dep_Trfase_small"/>
</dbReference>
<evidence type="ECO:0000256" key="1">
    <source>
        <dbReference type="ARBA" id="ARBA00001933"/>
    </source>
</evidence>
<dbReference type="Pfam" id="PF01053">
    <property type="entry name" value="Cys_Met_Meta_PP"/>
    <property type="match status" value="1"/>
</dbReference>
<comment type="caution">
    <text evidence="9">The sequence shown here is derived from an EMBL/GenBank/DDBJ whole genome shotgun (WGS) entry which is preliminary data.</text>
</comment>
<dbReference type="GO" id="GO:0005737">
    <property type="term" value="C:cytoplasm"/>
    <property type="evidence" value="ECO:0007669"/>
    <property type="project" value="TreeGrafter"/>
</dbReference>
<dbReference type="PANTHER" id="PTHR43797:SF2">
    <property type="entry name" value="HOMOCYSTEINE_CYSTEINE SYNTHASE"/>
    <property type="match status" value="1"/>
</dbReference>
<name>A0A4Z0PF70_9BACT</name>
<dbReference type="SUPFAM" id="SSF53383">
    <property type="entry name" value="PLP-dependent transferases"/>
    <property type="match status" value="1"/>
</dbReference>
<dbReference type="Gene3D" id="3.40.640.10">
    <property type="entry name" value="Type I PLP-dependent aspartate aminotransferase-like (Major domain)"/>
    <property type="match status" value="1"/>
</dbReference>
<dbReference type="RefSeq" id="WP_135499518.1">
    <property type="nucleotide sequence ID" value="NZ_SRLD01000058.1"/>
</dbReference>
<evidence type="ECO:0000256" key="6">
    <source>
        <dbReference type="ARBA" id="ARBA00071157"/>
    </source>
</evidence>
<dbReference type="GO" id="GO:0019346">
    <property type="term" value="P:transsulfuration"/>
    <property type="evidence" value="ECO:0007669"/>
    <property type="project" value="InterPro"/>
</dbReference>
<dbReference type="InterPro" id="IPR006235">
    <property type="entry name" value="OAc-hSer/O-AcSer_sulfhydrylase"/>
</dbReference>
<feature type="modified residue" description="N6-(pyridoxal phosphate)lysine" evidence="7">
    <location>
        <position position="210"/>
    </location>
</feature>
<evidence type="ECO:0000256" key="3">
    <source>
        <dbReference type="ARBA" id="ARBA00022679"/>
    </source>
</evidence>
<dbReference type="PANTHER" id="PTHR43797">
    <property type="entry name" value="HOMOCYSTEINE/CYSTEINE SYNTHASE"/>
    <property type="match status" value="1"/>
</dbReference>
<comment type="subunit">
    <text evidence="2">Homotetramer.</text>
</comment>
<dbReference type="InterPro" id="IPR015424">
    <property type="entry name" value="PyrdxlP-dep_Trfase"/>
</dbReference>
<dbReference type="Gene3D" id="3.90.1150.10">
    <property type="entry name" value="Aspartate Aminotransferase, domain 1"/>
    <property type="match status" value="1"/>
</dbReference>
<keyword evidence="4 7" id="KW-0663">Pyridoxal phosphate</keyword>
<organism evidence="9 10">
    <name type="scientific">Hymenobacter elongatus</name>
    <dbReference type="NCBI Taxonomy" id="877208"/>
    <lineage>
        <taxon>Bacteria</taxon>
        <taxon>Pseudomonadati</taxon>
        <taxon>Bacteroidota</taxon>
        <taxon>Cytophagia</taxon>
        <taxon>Cytophagales</taxon>
        <taxon>Hymenobacteraceae</taxon>
        <taxon>Hymenobacter</taxon>
    </lineage>
</organism>
<dbReference type="Proteomes" id="UP000297739">
    <property type="component" value="Unassembled WGS sequence"/>
</dbReference>